<evidence type="ECO:0000313" key="2">
    <source>
        <dbReference type="Proteomes" id="UP000445582"/>
    </source>
</evidence>
<protein>
    <submittedName>
        <fullName evidence="1">Uncharacterized protein</fullName>
    </submittedName>
</protein>
<organism evidence="1 2">
    <name type="scientific">Qipengyuania oceanensis</name>
    <dbReference type="NCBI Taxonomy" id="1463597"/>
    <lineage>
        <taxon>Bacteria</taxon>
        <taxon>Pseudomonadati</taxon>
        <taxon>Pseudomonadota</taxon>
        <taxon>Alphaproteobacteria</taxon>
        <taxon>Sphingomonadales</taxon>
        <taxon>Erythrobacteraceae</taxon>
        <taxon>Qipengyuania</taxon>
    </lineage>
</organism>
<accession>A0A844YGI3</accession>
<gene>
    <name evidence="1" type="ORF">GRI48_06380</name>
</gene>
<keyword evidence="2" id="KW-1185">Reference proteome</keyword>
<dbReference type="Proteomes" id="UP000445582">
    <property type="component" value="Unassembled WGS sequence"/>
</dbReference>
<dbReference type="AlphaFoldDB" id="A0A844YGI3"/>
<evidence type="ECO:0000313" key="1">
    <source>
        <dbReference type="EMBL" id="MXO62635.1"/>
    </source>
</evidence>
<sequence>MTVSTSDLLRRSPLLVERWNLRRREAVEMLALAVREGTWRARPSTISQRRFTA</sequence>
<dbReference type="RefSeq" id="WP_160673015.1">
    <property type="nucleotide sequence ID" value="NZ_WTYN01000001.1"/>
</dbReference>
<name>A0A844YGI3_9SPHN</name>
<proteinExistence type="predicted"/>
<dbReference type="EMBL" id="WTYN01000001">
    <property type="protein sequence ID" value="MXO62635.1"/>
    <property type="molecule type" value="Genomic_DNA"/>
</dbReference>
<reference evidence="1 2" key="1">
    <citation type="submission" date="2019-12" db="EMBL/GenBank/DDBJ databases">
        <title>Genomic-based taxomic classification of the family Erythrobacteraceae.</title>
        <authorList>
            <person name="Xu L."/>
        </authorList>
    </citation>
    <scope>NUCLEOTIDE SEQUENCE [LARGE SCALE GENOMIC DNA]</scope>
    <source>
        <strain evidence="1 2">MCCC 1A09965</strain>
    </source>
</reference>
<comment type="caution">
    <text evidence="1">The sequence shown here is derived from an EMBL/GenBank/DDBJ whole genome shotgun (WGS) entry which is preliminary data.</text>
</comment>